<keyword evidence="2" id="KW-1185">Reference proteome</keyword>
<dbReference type="STRING" id="693661.Arcve_1686"/>
<dbReference type="HOGENOM" id="CLU_1451351_0_0_2"/>
<dbReference type="eggNOG" id="arCOG12292">
    <property type="taxonomic scope" value="Archaea"/>
</dbReference>
<sequence>MFRKCILPVLLLLSVLVTACASTEHAAPSDDNTSTADVQQNPSIIDAANVTPDEIIGMKKFVVMKGEEALEFIKKTHVGEIKYVEDIAVLHYAGNDSFVVLWVTVYPSPEVAKNETEKMVESMKKFGGIWAAVRPVKLGDVEAYRVPEKEHYFFAEGRYMVYIMPHGLSGDEIVRFVEEIYKCLKS</sequence>
<reference evidence="1 2" key="1">
    <citation type="submission" date="2011-03" db="EMBL/GenBank/DDBJ databases">
        <title>The complete genome of Archaeoglobus veneficus SNP6.</title>
        <authorList>
            <consortium name="US DOE Joint Genome Institute (JGI-PGF)"/>
            <person name="Lucas S."/>
            <person name="Copeland A."/>
            <person name="Lapidus A."/>
            <person name="Bruce D."/>
            <person name="Goodwin L."/>
            <person name="Pitluck S."/>
            <person name="Kyrpides N."/>
            <person name="Mavromatis K."/>
            <person name="Pagani I."/>
            <person name="Ivanova N."/>
            <person name="Mikhailova N."/>
            <person name="Lu M."/>
            <person name="Detter J.C."/>
            <person name="Tapia R."/>
            <person name="Han C."/>
            <person name="Land M."/>
            <person name="Hauser L."/>
            <person name="Markowitz V."/>
            <person name="Cheng J.-F."/>
            <person name="Hugenholtz P."/>
            <person name="Woyke T."/>
            <person name="Wu D."/>
            <person name="Spring S."/>
            <person name="Brambilla E."/>
            <person name="Klenk H.-P."/>
            <person name="Eisen J.A."/>
        </authorList>
    </citation>
    <scope>NUCLEOTIDE SEQUENCE [LARGE SCALE GENOMIC DNA]</scope>
    <source>
        <strain>SNP6</strain>
    </source>
</reference>
<evidence type="ECO:0000313" key="2">
    <source>
        <dbReference type="Proteomes" id="UP000008136"/>
    </source>
</evidence>
<dbReference type="GeneID" id="10394812"/>
<gene>
    <name evidence="1" type="ordered locus">Arcve_1686</name>
</gene>
<dbReference type="RefSeq" id="WP_013684341.1">
    <property type="nucleotide sequence ID" value="NC_015320.1"/>
</dbReference>
<evidence type="ECO:0008006" key="3">
    <source>
        <dbReference type="Google" id="ProtNLM"/>
    </source>
</evidence>
<evidence type="ECO:0000313" key="1">
    <source>
        <dbReference type="EMBL" id="AEA47685.1"/>
    </source>
</evidence>
<dbReference type="Proteomes" id="UP000008136">
    <property type="component" value="Chromosome"/>
</dbReference>
<dbReference type="EMBL" id="CP002588">
    <property type="protein sequence ID" value="AEA47685.1"/>
    <property type="molecule type" value="Genomic_DNA"/>
</dbReference>
<organism evidence="1 2">
    <name type="scientific">Archaeoglobus veneficus (strain DSM 11195 / SNP6)</name>
    <dbReference type="NCBI Taxonomy" id="693661"/>
    <lineage>
        <taxon>Archaea</taxon>
        <taxon>Methanobacteriati</taxon>
        <taxon>Methanobacteriota</taxon>
        <taxon>Archaeoglobi</taxon>
        <taxon>Archaeoglobales</taxon>
        <taxon>Archaeoglobaceae</taxon>
        <taxon>Archaeoglobus</taxon>
    </lineage>
</organism>
<dbReference type="PROSITE" id="PS51257">
    <property type="entry name" value="PROKAR_LIPOPROTEIN"/>
    <property type="match status" value="1"/>
</dbReference>
<dbReference type="AlphaFoldDB" id="F2KQF2"/>
<name>F2KQF2_ARCVS</name>
<protein>
    <recommendedName>
        <fullName evidence="3">Lipoprotein</fullName>
    </recommendedName>
</protein>
<proteinExistence type="predicted"/>
<accession>F2KQF2</accession>
<dbReference type="KEGG" id="ave:Arcve_1686"/>